<keyword evidence="2" id="KW-0472">Membrane</keyword>
<keyword evidence="2" id="KW-0812">Transmembrane</keyword>
<dbReference type="Proteomes" id="UP000011777">
    <property type="component" value="Unassembled WGS sequence"/>
</dbReference>
<keyword evidence="1" id="KW-0175">Coiled coil</keyword>
<dbReference type="OrthoDB" id="429932at2759"/>
<proteinExistence type="predicted"/>
<dbReference type="eggNOG" id="ENOG502SEBV">
    <property type="taxonomic scope" value="Eukaryota"/>
</dbReference>
<keyword evidence="4" id="KW-1185">Reference proteome</keyword>
<protein>
    <submittedName>
        <fullName evidence="3">Uncharacterized protein</fullName>
    </submittedName>
</protein>
<feature type="transmembrane region" description="Helical" evidence="2">
    <location>
        <begin position="277"/>
        <end position="299"/>
    </location>
</feature>
<dbReference type="PANTHER" id="PTHR28003">
    <property type="entry name" value="NUCLEOPORIN POM34"/>
    <property type="match status" value="1"/>
</dbReference>
<dbReference type="STRING" id="1245528.M3K6B3"/>
<comment type="caution">
    <text evidence="3">The sequence shown here is derived from an EMBL/GenBank/DDBJ whole genome shotgun (WGS) entry which is preliminary data.</text>
</comment>
<evidence type="ECO:0000313" key="3">
    <source>
        <dbReference type="EMBL" id="EMG50795.1"/>
    </source>
</evidence>
<reference evidence="3 4" key="1">
    <citation type="submission" date="2013-02" db="EMBL/GenBank/DDBJ databases">
        <title>Genome sequence of Candida maltosa Xu316, a potential industrial strain for xylitol and ethanol production.</title>
        <authorList>
            <person name="Yu J."/>
            <person name="Wang Q."/>
            <person name="Geng X."/>
            <person name="Bao W."/>
            <person name="He P."/>
            <person name="Cai J."/>
        </authorList>
    </citation>
    <scope>NUCLEOTIDE SEQUENCE [LARGE SCALE GENOMIC DNA]</scope>
    <source>
        <strain evidence="4">Xu316</strain>
    </source>
</reference>
<evidence type="ECO:0000313" key="4">
    <source>
        <dbReference type="Proteomes" id="UP000011777"/>
    </source>
</evidence>
<evidence type="ECO:0000256" key="2">
    <source>
        <dbReference type="SAM" id="Phobius"/>
    </source>
</evidence>
<feature type="coiled-coil region" evidence="1">
    <location>
        <begin position="57"/>
        <end position="120"/>
    </location>
</feature>
<dbReference type="GO" id="GO:0030474">
    <property type="term" value="P:spindle pole body duplication"/>
    <property type="evidence" value="ECO:0007669"/>
    <property type="project" value="TreeGrafter"/>
</dbReference>
<dbReference type="OMA" id="GIKDCLP"/>
<dbReference type="HOGENOM" id="CLU_037642_0_0_1"/>
<dbReference type="GO" id="GO:0005640">
    <property type="term" value="C:nuclear outer membrane"/>
    <property type="evidence" value="ECO:0007669"/>
    <property type="project" value="TreeGrafter"/>
</dbReference>
<feature type="transmembrane region" description="Helical" evidence="2">
    <location>
        <begin position="234"/>
        <end position="256"/>
    </location>
</feature>
<dbReference type="PANTHER" id="PTHR28003:SF1">
    <property type="entry name" value="NUCLEOPORIN POM34"/>
    <property type="match status" value="1"/>
</dbReference>
<keyword evidence="2" id="KW-1133">Transmembrane helix</keyword>
<dbReference type="Pfam" id="PF08058">
    <property type="entry name" value="NPCC"/>
    <property type="match status" value="1"/>
</dbReference>
<gene>
    <name evidence="3" type="ORF">G210_0831</name>
</gene>
<accession>M3K6B3</accession>
<dbReference type="AlphaFoldDB" id="M3K6B3"/>
<sequence length="443" mass="51611">MPETTLEDTVYEDAVSYSLPYNRYYPQIDPSISKKPTILQRLPTNTVSEFHIAPLQLQRQQQQLQQQQQQQKLQIEQTPPLPTNTTSILGDASFRILQTKLSLKRQNKEKQDEINRIKKLDRPMYYKPPSSNFRDNSLYGIKDCLPPNVTLIDQQSAYDTKQPINKIPIFVNYQETKPDATKILQSIKDEFDEVDLDNQVIDNPTGSWENPIVKEALSRQVDLEYQVKLLLRNLIYLLLFTFFKSSINKLAFLYELKSKIVQPVYQHQPPKDSSVEFYLLVFSKVVVVYFIINIVIPLVKLLKGQDQCNDLPLSIKQRKLIGLKVKDVPEDFTVDEAAELTLKQRRYDLKNENKFTPIPKYNKLNDYSVFNVDGRRTESTSPELVSNQSLYHVRKDPSDLTNEEPIGLKFLAEQNSQNSTRKYSTETIQKVQSKFEKNFDIKF</sequence>
<dbReference type="InterPro" id="IPR012578">
    <property type="entry name" value="Nucl_pore_cmplx"/>
</dbReference>
<dbReference type="EMBL" id="AOGT01000115">
    <property type="protein sequence ID" value="EMG50795.1"/>
    <property type="molecule type" value="Genomic_DNA"/>
</dbReference>
<dbReference type="GO" id="GO:0006606">
    <property type="term" value="P:protein import into nucleus"/>
    <property type="evidence" value="ECO:0007669"/>
    <property type="project" value="TreeGrafter"/>
</dbReference>
<name>M3K6B3_CANMX</name>
<organism evidence="3 4">
    <name type="scientific">Candida maltosa (strain Xu316)</name>
    <name type="common">Yeast</name>
    <dbReference type="NCBI Taxonomy" id="1245528"/>
    <lineage>
        <taxon>Eukaryota</taxon>
        <taxon>Fungi</taxon>
        <taxon>Dikarya</taxon>
        <taxon>Ascomycota</taxon>
        <taxon>Saccharomycotina</taxon>
        <taxon>Pichiomycetes</taxon>
        <taxon>Debaryomycetaceae</taxon>
        <taxon>Candida/Lodderomyces clade</taxon>
        <taxon>Candida</taxon>
    </lineage>
</organism>
<dbReference type="GO" id="GO:0070762">
    <property type="term" value="C:nuclear pore transmembrane ring"/>
    <property type="evidence" value="ECO:0007669"/>
    <property type="project" value="TreeGrafter"/>
</dbReference>
<evidence type="ECO:0000256" key="1">
    <source>
        <dbReference type="SAM" id="Coils"/>
    </source>
</evidence>